<protein>
    <submittedName>
        <fullName evidence="1">Uncharacterized protein</fullName>
    </submittedName>
</protein>
<name>A0A834M647_RHYFE</name>
<keyword evidence="2" id="KW-1185">Reference proteome</keyword>
<evidence type="ECO:0000313" key="1">
    <source>
        <dbReference type="EMBL" id="KAF7271873.1"/>
    </source>
</evidence>
<evidence type="ECO:0000313" key="2">
    <source>
        <dbReference type="Proteomes" id="UP000625711"/>
    </source>
</evidence>
<sequence>MVFQQKKSAFFCSKLNKANQKQVITPDGYGQSGEYAKRGLNFDERIDPFNGRGLSSANFGLVLGVR</sequence>
<gene>
    <name evidence="1" type="ORF">GWI33_015292</name>
</gene>
<organism evidence="1 2">
    <name type="scientific">Rhynchophorus ferrugineus</name>
    <name type="common">Red palm weevil</name>
    <name type="synonym">Curculio ferrugineus</name>
    <dbReference type="NCBI Taxonomy" id="354439"/>
    <lineage>
        <taxon>Eukaryota</taxon>
        <taxon>Metazoa</taxon>
        <taxon>Ecdysozoa</taxon>
        <taxon>Arthropoda</taxon>
        <taxon>Hexapoda</taxon>
        <taxon>Insecta</taxon>
        <taxon>Pterygota</taxon>
        <taxon>Neoptera</taxon>
        <taxon>Endopterygota</taxon>
        <taxon>Coleoptera</taxon>
        <taxon>Polyphaga</taxon>
        <taxon>Cucujiformia</taxon>
        <taxon>Curculionidae</taxon>
        <taxon>Dryophthorinae</taxon>
        <taxon>Rhynchophorus</taxon>
    </lineage>
</organism>
<comment type="caution">
    <text evidence="1">The sequence shown here is derived from an EMBL/GenBank/DDBJ whole genome shotgun (WGS) entry which is preliminary data.</text>
</comment>
<dbReference type="EMBL" id="JAACXV010013886">
    <property type="protein sequence ID" value="KAF7271873.1"/>
    <property type="molecule type" value="Genomic_DNA"/>
</dbReference>
<dbReference type="AlphaFoldDB" id="A0A834M647"/>
<reference evidence="1" key="1">
    <citation type="submission" date="2020-08" db="EMBL/GenBank/DDBJ databases">
        <title>Genome sequencing and assembly of the red palm weevil Rhynchophorus ferrugineus.</title>
        <authorList>
            <person name="Dias G.B."/>
            <person name="Bergman C.M."/>
            <person name="Manee M."/>
        </authorList>
    </citation>
    <scope>NUCLEOTIDE SEQUENCE</scope>
    <source>
        <strain evidence="1">AA-2017</strain>
        <tissue evidence="1">Whole larva</tissue>
    </source>
</reference>
<dbReference type="Proteomes" id="UP000625711">
    <property type="component" value="Unassembled WGS sequence"/>
</dbReference>
<proteinExistence type="predicted"/>
<accession>A0A834M647</accession>